<evidence type="ECO:0000313" key="7">
    <source>
        <dbReference type="EMBL" id="CAB4684183.1"/>
    </source>
</evidence>
<organism evidence="7">
    <name type="scientific">freshwater metagenome</name>
    <dbReference type="NCBI Taxonomy" id="449393"/>
    <lineage>
        <taxon>unclassified sequences</taxon>
        <taxon>metagenomes</taxon>
        <taxon>ecological metagenomes</taxon>
    </lineage>
</organism>
<feature type="transmembrane region" description="Helical" evidence="5">
    <location>
        <begin position="272"/>
        <end position="288"/>
    </location>
</feature>
<evidence type="ECO:0000256" key="4">
    <source>
        <dbReference type="ARBA" id="ARBA00023136"/>
    </source>
</evidence>
<feature type="domain" description="EamA" evidence="6">
    <location>
        <begin position="142"/>
        <end position="287"/>
    </location>
</feature>
<dbReference type="InterPro" id="IPR000620">
    <property type="entry name" value="EamA_dom"/>
</dbReference>
<evidence type="ECO:0000256" key="1">
    <source>
        <dbReference type="ARBA" id="ARBA00004141"/>
    </source>
</evidence>
<accession>A0A6J6NI64</accession>
<feature type="transmembrane region" description="Helical" evidence="5">
    <location>
        <begin position="85"/>
        <end position="104"/>
    </location>
</feature>
<keyword evidence="2 5" id="KW-0812">Transmembrane</keyword>
<proteinExistence type="predicted"/>
<keyword evidence="4 5" id="KW-0472">Membrane</keyword>
<dbReference type="GO" id="GO:0016020">
    <property type="term" value="C:membrane"/>
    <property type="evidence" value="ECO:0007669"/>
    <property type="project" value="UniProtKB-SubCell"/>
</dbReference>
<evidence type="ECO:0000256" key="5">
    <source>
        <dbReference type="SAM" id="Phobius"/>
    </source>
</evidence>
<evidence type="ECO:0000256" key="3">
    <source>
        <dbReference type="ARBA" id="ARBA00022989"/>
    </source>
</evidence>
<feature type="transmembrane region" description="Helical" evidence="5">
    <location>
        <begin position="116"/>
        <end position="136"/>
    </location>
</feature>
<feature type="transmembrane region" description="Helical" evidence="5">
    <location>
        <begin position="214"/>
        <end position="235"/>
    </location>
</feature>
<feature type="transmembrane region" description="Helical" evidence="5">
    <location>
        <begin position="142"/>
        <end position="161"/>
    </location>
</feature>
<feature type="transmembrane region" description="Helical" evidence="5">
    <location>
        <begin position="173"/>
        <end position="194"/>
    </location>
</feature>
<reference evidence="7" key="1">
    <citation type="submission" date="2020-05" db="EMBL/GenBank/DDBJ databases">
        <authorList>
            <person name="Chiriac C."/>
            <person name="Salcher M."/>
            <person name="Ghai R."/>
            <person name="Kavagutti S V."/>
        </authorList>
    </citation>
    <scope>NUCLEOTIDE SEQUENCE</scope>
</reference>
<dbReference type="InterPro" id="IPR050638">
    <property type="entry name" value="AA-Vitamin_Transporters"/>
</dbReference>
<feature type="domain" description="EamA" evidence="6">
    <location>
        <begin position="1"/>
        <end position="131"/>
    </location>
</feature>
<gene>
    <name evidence="7" type="ORF">UFOPK2362_00605</name>
</gene>
<sequence length="300" mass="32634">MISAALGFALGGVGAKVLREADMDAFRLTQIRTTGAALILLTIAFVLGKEQLAVKRSEIKDLMVFGIIGVAAVTALYFFALKYLYVSIALIIEFTAPIWIALYLRFVRKKYVSPMMWWGIGCAFGGLLLISEIWSGSSLHPLGVIVAFADAFALATYFLYAEKLTQNRSSLSLMTWGIGIAAVFWAVILPWWNFPFHYLTDTFSLGGSLNNIDAPGWTIILWIIIVGTVVPYLLTVTAIRSLSASKSSVIGMVEPIFAGAIAWWLLSESFTPIQLLGCAVVLVGIYLADKAKIGASKSTN</sequence>
<dbReference type="InterPro" id="IPR037185">
    <property type="entry name" value="EmrE-like"/>
</dbReference>
<feature type="transmembrane region" description="Helical" evidence="5">
    <location>
        <begin position="31"/>
        <end position="47"/>
    </location>
</feature>
<dbReference type="EMBL" id="CAEZXI010000051">
    <property type="protein sequence ID" value="CAB4684183.1"/>
    <property type="molecule type" value="Genomic_DNA"/>
</dbReference>
<dbReference type="SUPFAM" id="SSF103481">
    <property type="entry name" value="Multidrug resistance efflux transporter EmrE"/>
    <property type="match status" value="2"/>
</dbReference>
<dbReference type="PANTHER" id="PTHR32322">
    <property type="entry name" value="INNER MEMBRANE TRANSPORTER"/>
    <property type="match status" value="1"/>
</dbReference>
<comment type="subcellular location">
    <subcellularLocation>
        <location evidence="1">Membrane</location>
        <topology evidence="1">Multi-pass membrane protein</topology>
    </subcellularLocation>
</comment>
<dbReference type="PANTHER" id="PTHR32322:SF2">
    <property type="entry name" value="EAMA DOMAIN-CONTAINING PROTEIN"/>
    <property type="match status" value="1"/>
</dbReference>
<protein>
    <submittedName>
        <fullName evidence="7">Unannotated protein</fullName>
    </submittedName>
</protein>
<name>A0A6J6NI64_9ZZZZ</name>
<feature type="transmembrane region" description="Helical" evidence="5">
    <location>
        <begin position="59"/>
        <end position="79"/>
    </location>
</feature>
<dbReference type="AlphaFoldDB" id="A0A6J6NI64"/>
<keyword evidence="3 5" id="KW-1133">Transmembrane helix</keyword>
<dbReference type="Pfam" id="PF00892">
    <property type="entry name" value="EamA"/>
    <property type="match status" value="2"/>
</dbReference>
<evidence type="ECO:0000256" key="2">
    <source>
        <dbReference type="ARBA" id="ARBA00022692"/>
    </source>
</evidence>
<evidence type="ECO:0000259" key="6">
    <source>
        <dbReference type="Pfam" id="PF00892"/>
    </source>
</evidence>
<feature type="transmembrane region" description="Helical" evidence="5">
    <location>
        <begin position="247"/>
        <end position="266"/>
    </location>
</feature>